<evidence type="ECO:0000313" key="3">
    <source>
        <dbReference type="Proteomes" id="UP000294299"/>
    </source>
</evidence>
<reference evidence="2 3" key="1">
    <citation type="submission" date="2019-02" db="EMBL/GenBank/DDBJ databases">
        <authorList>
            <person name="Lehtovirta-Morley E L."/>
        </authorList>
    </citation>
    <scope>NUCLEOTIDE SEQUENCE [LARGE SCALE GENOMIC DNA]</scope>
    <source>
        <strain evidence="2">NFRAN1</strain>
    </source>
</reference>
<accession>A0A484I8D2</accession>
<proteinExistence type="predicted"/>
<dbReference type="Gene3D" id="3.40.50.1820">
    <property type="entry name" value="alpha/beta hydrolase"/>
    <property type="match status" value="1"/>
</dbReference>
<dbReference type="SUPFAM" id="SSF53474">
    <property type="entry name" value="alpha/beta-Hydrolases"/>
    <property type="match status" value="1"/>
</dbReference>
<gene>
    <name evidence="2" type="ORF">NFRAN_0681</name>
</gene>
<dbReference type="EMBL" id="LR216287">
    <property type="protein sequence ID" value="VFJ13003.1"/>
    <property type="molecule type" value="Genomic_DNA"/>
</dbReference>
<dbReference type="GO" id="GO:0016787">
    <property type="term" value="F:hydrolase activity"/>
    <property type="evidence" value="ECO:0007669"/>
    <property type="project" value="InterPro"/>
</dbReference>
<name>A0A484I8D2_9ARCH</name>
<evidence type="ECO:0000259" key="1">
    <source>
        <dbReference type="Pfam" id="PF07859"/>
    </source>
</evidence>
<keyword evidence="3" id="KW-1185">Reference proteome</keyword>
<dbReference type="AlphaFoldDB" id="A0A484I8D2"/>
<organism evidence="2 3">
    <name type="scientific">Candidatus Nitrosocosmicus franklandianus</name>
    <dbReference type="NCBI Taxonomy" id="1798806"/>
    <lineage>
        <taxon>Archaea</taxon>
        <taxon>Nitrososphaerota</taxon>
        <taxon>Nitrososphaeria</taxon>
        <taxon>Nitrososphaerales</taxon>
        <taxon>Nitrososphaeraceae</taxon>
        <taxon>Candidatus Nitrosocosmicus</taxon>
    </lineage>
</organism>
<evidence type="ECO:0000313" key="2">
    <source>
        <dbReference type="EMBL" id="VFJ13003.1"/>
    </source>
</evidence>
<dbReference type="InterPro" id="IPR013094">
    <property type="entry name" value="AB_hydrolase_3"/>
</dbReference>
<dbReference type="KEGG" id="nfn:NFRAN_0681"/>
<dbReference type="Pfam" id="PF07859">
    <property type="entry name" value="Abhydrolase_3"/>
    <property type="match status" value="1"/>
</dbReference>
<feature type="domain" description="Alpha/beta hydrolase fold-3" evidence="1">
    <location>
        <begin position="3"/>
        <end position="71"/>
    </location>
</feature>
<dbReference type="InterPro" id="IPR029058">
    <property type="entry name" value="AB_hydrolase_fold"/>
</dbReference>
<protein>
    <submittedName>
        <fullName evidence="2">Esterase/lipase</fullName>
    </submittedName>
</protein>
<dbReference type="Proteomes" id="UP000294299">
    <property type="component" value="Chromosome NFRAN"/>
</dbReference>
<sequence>MGEAYAHIIDQKNPYVSPVYGDFNKGFSPTLIQVGTKETLLSESVRLYQGLDITGVPVKLGAYECVPHGFQTILFDTSESSLAFSKTIKFLKEYLKS</sequence>